<name>A0A0N5DCA5_THECL</name>
<evidence type="ECO:0000256" key="5">
    <source>
        <dbReference type="ARBA" id="ARBA00022833"/>
    </source>
</evidence>
<dbReference type="EMBL" id="UYYF01005380">
    <property type="protein sequence ID" value="VDN08524.1"/>
    <property type="molecule type" value="Genomic_DNA"/>
</dbReference>
<keyword evidence="4 10" id="KW-0863">Zinc-finger</keyword>
<dbReference type="Proteomes" id="UP000276776">
    <property type="component" value="Unassembled WGS sequence"/>
</dbReference>
<keyword evidence="2" id="KW-0479">Metal-binding</keyword>
<feature type="domain" description="C2H2-type" evidence="11">
    <location>
        <begin position="31"/>
        <end position="58"/>
    </location>
</feature>
<evidence type="ECO:0000256" key="1">
    <source>
        <dbReference type="ARBA" id="ARBA00004123"/>
    </source>
</evidence>
<evidence type="ECO:0000256" key="10">
    <source>
        <dbReference type="PROSITE-ProRule" id="PRU00042"/>
    </source>
</evidence>
<organism evidence="14">
    <name type="scientific">Thelazia callipaeda</name>
    <name type="common">Oriental eyeworm</name>
    <name type="synonym">Parasitic nematode</name>
    <dbReference type="NCBI Taxonomy" id="103827"/>
    <lineage>
        <taxon>Eukaryota</taxon>
        <taxon>Metazoa</taxon>
        <taxon>Ecdysozoa</taxon>
        <taxon>Nematoda</taxon>
        <taxon>Chromadorea</taxon>
        <taxon>Rhabditida</taxon>
        <taxon>Spirurina</taxon>
        <taxon>Spiruromorpha</taxon>
        <taxon>Thelazioidea</taxon>
        <taxon>Thelaziidae</taxon>
        <taxon>Thelazia</taxon>
    </lineage>
</organism>
<gene>
    <name evidence="12" type="ORF">TCLT_LOCUS10806</name>
</gene>
<evidence type="ECO:0000256" key="9">
    <source>
        <dbReference type="ARBA" id="ARBA00023242"/>
    </source>
</evidence>
<evidence type="ECO:0000256" key="6">
    <source>
        <dbReference type="ARBA" id="ARBA00023015"/>
    </source>
</evidence>
<keyword evidence="8" id="KW-0804">Transcription</keyword>
<accession>A0A0N5DCA5</accession>
<dbReference type="GO" id="GO:0005634">
    <property type="term" value="C:nucleus"/>
    <property type="evidence" value="ECO:0007669"/>
    <property type="project" value="UniProtKB-SubCell"/>
</dbReference>
<dbReference type="SUPFAM" id="SSF57667">
    <property type="entry name" value="beta-beta-alpha zinc fingers"/>
    <property type="match status" value="1"/>
</dbReference>
<keyword evidence="7" id="KW-0238">DNA-binding</keyword>
<evidence type="ECO:0000256" key="3">
    <source>
        <dbReference type="ARBA" id="ARBA00022737"/>
    </source>
</evidence>
<evidence type="ECO:0000256" key="8">
    <source>
        <dbReference type="ARBA" id="ARBA00023163"/>
    </source>
</evidence>
<reference evidence="14" key="1">
    <citation type="submission" date="2017-02" db="UniProtKB">
        <authorList>
            <consortium name="WormBaseParasite"/>
        </authorList>
    </citation>
    <scope>IDENTIFICATION</scope>
</reference>
<dbReference type="SMART" id="SM00355">
    <property type="entry name" value="ZnF_C2H2"/>
    <property type="match status" value="1"/>
</dbReference>
<evidence type="ECO:0000256" key="7">
    <source>
        <dbReference type="ARBA" id="ARBA00023125"/>
    </source>
</evidence>
<dbReference type="WBParaSite" id="TCLT_0001082401-mRNA-1">
    <property type="protein sequence ID" value="TCLT_0001082401-mRNA-1"/>
    <property type="gene ID" value="TCLT_0001082401"/>
</dbReference>
<sequence length="72" mass="8370">MKIIDHMSALRVANRFPSHQHLRVHSGERPYKCIYCNKSFTASSILRTHIRQHSGEKPFQVGRIITVNKNIN</sequence>
<evidence type="ECO:0000259" key="11">
    <source>
        <dbReference type="PROSITE" id="PS50157"/>
    </source>
</evidence>
<dbReference type="OrthoDB" id="3565419at2759"/>
<dbReference type="GO" id="GO:0008270">
    <property type="term" value="F:zinc ion binding"/>
    <property type="evidence" value="ECO:0007669"/>
    <property type="project" value="UniProtKB-KW"/>
</dbReference>
<dbReference type="PANTHER" id="PTHR23235">
    <property type="entry name" value="KRUEPPEL-LIKE TRANSCRIPTION FACTOR"/>
    <property type="match status" value="1"/>
</dbReference>
<evidence type="ECO:0000313" key="14">
    <source>
        <dbReference type="WBParaSite" id="TCLT_0001082401-mRNA-1"/>
    </source>
</evidence>
<dbReference type="STRING" id="103827.A0A0N5DCA5"/>
<comment type="subcellular location">
    <subcellularLocation>
        <location evidence="1">Nucleus</location>
    </subcellularLocation>
</comment>
<reference evidence="12 13" key="2">
    <citation type="submission" date="2018-11" db="EMBL/GenBank/DDBJ databases">
        <authorList>
            <consortium name="Pathogen Informatics"/>
        </authorList>
    </citation>
    <scope>NUCLEOTIDE SEQUENCE [LARGE SCALE GENOMIC DNA]</scope>
</reference>
<evidence type="ECO:0000256" key="2">
    <source>
        <dbReference type="ARBA" id="ARBA00022723"/>
    </source>
</evidence>
<dbReference type="Gene3D" id="3.30.160.60">
    <property type="entry name" value="Classic Zinc Finger"/>
    <property type="match status" value="1"/>
</dbReference>
<keyword evidence="6" id="KW-0805">Transcription regulation</keyword>
<dbReference type="FunFam" id="3.30.160.60:FF:000450">
    <property type="entry name" value="PR domain zinc finger protein 14"/>
    <property type="match status" value="1"/>
</dbReference>
<evidence type="ECO:0000313" key="12">
    <source>
        <dbReference type="EMBL" id="VDN08524.1"/>
    </source>
</evidence>
<dbReference type="PANTHER" id="PTHR23235:SF120">
    <property type="entry name" value="KRUPPEL-LIKE FACTOR 15"/>
    <property type="match status" value="1"/>
</dbReference>
<dbReference type="PROSITE" id="PS00028">
    <property type="entry name" value="ZINC_FINGER_C2H2_1"/>
    <property type="match status" value="1"/>
</dbReference>
<evidence type="ECO:0000313" key="13">
    <source>
        <dbReference type="Proteomes" id="UP000276776"/>
    </source>
</evidence>
<keyword evidence="13" id="KW-1185">Reference proteome</keyword>
<keyword evidence="5" id="KW-0862">Zinc</keyword>
<evidence type="ECO:0000256" key="4">
    <source>
        <dbReference type="ARBA" id="ARBA00022771"/>
    </source>
</evidence>
<keyword evidence="9" id="KW-0539">Nucleus</keyword>
<proteinExistence type="predicted"/>
<dbReference type="InterPro" id="IPR013087">
    <property type="entry name" value="Znf_C2H2_type"/>
</dbReference>
<keyword evidence="3" id="KW-0677">Repeat</keyword>
<protein>
    <submittedName>
        <fullName evidence="14">C2H2-type domain-containing protein</fullName>
    </submittedName>
</protein>
<dbReference type="AlphaFoldDB" id="A0A0N5DCA5"/>
<dbReference type="GO" id="GO:0000981">
    <property type="term" value="F:DNA-binding transcription factor activity, RNA polymerase II-specific"/>
    <property type="evidence" value="ECO:0007669"/>
    <property type="project" value="TreeGrafter"/>
</dbReference>
<dbReference type="InterPro" id="IPR036236">
    <property type="entry name" value="Znf_C2H2_sf"/>
</dbReference>
<dbReference type="PROSITE" id="PS50157">
    <property type="entry name" value="ZINC_FINGER_C2H2_2"/>
    <property type="match status" value="1"/>
</dbReference>
<dbReference type="GO" id="GO:0000978">
    <property type="term" value="F:RNA polymerase II cis-regulatory region sequence-specific DNA binding"/>
    <property type="evidence" value="ECO:0007669"/>
    <property type="project" value="TreeGrafter"/>
</dbReference>